<dbReference type="Proteomes" id="UP000286974">
    <property type="component" value="Unassembled WGS sequence"/>
</dbReference>
<keyword evidence="2" id="KW-1185">Reference proteome</keyword>
<evidence type="ECO:0000313" key="2">
    <source>
        <dbReference type="Proteomes" id="UP000286974"/>
    </source>
</evidence>
<sequence>MNSERKVILLAMLYPHSPFEFSEPWILNFGELRLGDALL</sequence>
<evidence type="ECO:0000313" key="1">
    <source>
        <dbReference type="EMBL" id="GAY72980.1"/>
    </source>
</evidence>
<comment type="caution">
    <text evidence="1">The sequence shown here is derived from an EMBL/GenBank/DDBJ whole genome shotgun (WGS) entry which is preliminary data.</text>
</comment>
<protein>
    <submittedName>
        <fullName evidence="1">Uncharacterized protein</fullName>
    </submittedName>
</protein>
<dbReference type="AlphaFoldDB" id="A0A401FKS4"/>
<name>A0A401FKS4_9LACO</name>
<proteinExistence type="predicted"/>
<organism evidence="1 2">
    <name type="scientific">Lentilactobacillus kosonis</name>
    <dbReference type="NCBI Taxonomy" id="2810561"/>
    <lineage>
        <taxon>Bacteria</taxon>
        <taxon>Bacillati</taxon>
        <taxon>Bacillota</taxon>
        <taxon>Bacilli</taxon>
        <taxon>Lactobacillales</taxon>
        <taxon>Lactobacillaceae</taxon>
        <taxon>Lentilactobacillus</taxon>
    </lineage>
</organism>
<accession>A0A401FKS4</accession>
<reference evidence="1 2" key="1">
    <citation type="submission" date="2017-11" db="EMBL/GenBank/DDBJ databases">
        <title>Draft Genome Sequence of Lactobacillus curieae NBRC 111893 isolated from Koso, a Japanese sugar-Vegetable Fermented Beverage.</title>
        <authorList>
            <person name="Chiou T.Y."/>
            <person name="Oshima K."/>
            <person name="Suda W."/>
            <person name="Hattori M."/>
            <person name="Takahashi T."/>
        </authorList>
    </citation>
    <scope>NUCLEOTIDE SEQUENCE [LARGE SCALE GENOMIC DNA]</scope>
    <source>
        <strain evidence="1 2">NBRC111893</strain>
    </source>
</reference>
<dbReference type="EMBL" id="BEXA01000002">
    <property type="protein sequence ID" value="GAY72980.1"/>
    <property type="molecule type" value="Genomic_DNA"/>
</dbReference>
<gene>
    <name evidence="1" type="ORF">NBRC111893_1126</name>
</gene>